<name>A0ABW4N3B3_9CAUL</name>
<keyword evidence="6" id="KW-0975">Bacterial flagellum</keyword>
<keyword evidence="5" id="KW-0964">Secreted</keyword>
<comment type="similarity">
    <text evidence="3">Belongs to the flagella basal body rod proteins family.</text>
</comment>
<keyword evidence="10" id="KW-0966">Cell projection</keyword>
<evidence type="ECO:0000256" key="6">
    <source>
        <dbReference type="ARBA" id="ARBA00023143"/>
    </source>
</evidence>
<evidence type="ECO:0000256" key="2">
    <source>
        <dbReference type="ARBA" id="ARBA00004613"/>
    </source>
</evidence>
<dbReference type="PROSITE" id="PS00588">
    <property type="entry name" value="FLAGELLA_BB_ROD"/>
    <property type="match status" value="1"/>
</dbReference>
<feature type="domain" description="Flagellar basal-body/hook protein C-terminal" evidence="8">
    <location>
        <begin position="661"/>
        <end position="696"/>
    </location>
</feature>
<comment type="subcellular location">
    <subcellularLocation>
        <location evidence="1">Bacterial flagellum basal body</location>
    </subcellularLocation>
    <subcellularLocation>
        <location evidence="2">Secreted</location>
    </subcellularLocation>
</comment>
<dbReference type="InterPro" id="IPR002371">
    <property type="entry name" value="FlgK"/>
</dbReference>
<evidence type="ECO:0000256" key="1">
    <source>
        <dbReference type="ARBA" id="ARBA00004117"/>
    </source>
</evidence>
<keyword evidence="10" id="KW-0282">Flagellum</keyword>
<dbReference type="InterPro" id="IPR010930">
    <property type="entry name" value="Flg_bb/hook_C_dom"/>
</dbReference>
<evidence type="ECO:0000256" key="4">
    <source>
        <dbReference type="ARBA" id="ARBA00016244"/>
    </source>
</evidence>
<dbReference type="InterPro" id="IPR001444">
    <property type="entry name" value="Flag_bb_rod_N"/>
</dbReference>
<evidence type="ECO:0000256" key="5">
    <source>
        <dbReference type="ARBA" id="ARBA00022525"/>
    </source>
</evidence>
<dbReference type="PANTHER" id="PTHR30033:SF2">
    <property type="entry name" value="FLAGELLAR HOOK PROTEIN"/>
    <property type="match status" value="1"/>
</dbReference>
<evidence type="ECO:0000313" key="10">
    <source>
        <dbReference type="EMBL" id="MFD1784387.1"/>
    </source>
</evidence>
<feature type="domain" description="Flagellar basal body rod protein N-terminal" evidence="7">
    <location>
        <begin position="7"/>
        <end position="36"/>
    </location>
</feature>
<dbReference type="SUPFAM" id="SSF64518">
    <property type="entry name" value="Phase 1 flagellin"/>
    <property type="match status" value="1"/>
</dbReference>
<dbReference type="RefSeq" id="WP_377283665.1">
    <property type="nucleotide sequence ID" value="NZ_JBHRSI010000009.1"/>
</dbReference>
<evidence type="ECO:0000259" key="9">
    <source>
        <dbReference type="Pfam" id="PF22638"/>
    </source>
</evidence>
<dbReference type="Proteomes" id="UP001597237">
    <property type="component" value="Unassembled WGS sequence"/>
</dbReference>
<evidence type="ECO:0000259" key="8">
    <source>
        <dbReference type="Pfam" id="PF06429"/>
    </source>
</evidence>
<accession>A0ABW4N3B3</accession>
<keyword evidence="11" id="KW-1185">Reference proteome</keyword>
<dbReference type="PRINTS" id="PR01005">
    <property type="entry name" value="FLGHOOKAP1"/>
</dbReference>
<dbReference type="PANTHER" id="PTHR30033">
    <property type="entry name" value="FLAGELLAR HOOK-ASSOCIATED PROTEIN 1"/>
    <property type="match status" value="1"/>
</dbReference>
<dbReference type="NCBIfam" id="TIGR02492">
    <property type="entry name" value="flgK_ends"/>
    <property type="match status" value="1"/>
</dbReference>
<dbReference type="EMBL" id="JBHUEY010000001">
    <property type="protein sequence ID" value="MFD1784387.1"/>
    <property type="molecule type" value="Genomic_DNA"/>
</dbReference>
<dbReference type="InterPro" id="IPR053927">
    <property type="entry name" value="FlgK_helical"/>
</dbReference>
<organism evidence="10 11">
    <name type="scientific">Phenylobacterium terrae</name>
    <dbReference type="NCBI Taxonomy" id="2665495"/>
    <lineage>
        <taxon>Bacteria</taxon>
        <taxon>Pseudomonadati</taxon>
        <taxon>Pseudomonadota</taxon>
        <taxon>Alphaproteobacteria</taxon>
        <taxon>Caulobacterales</taxon>
        <taxon>Caulobacteraceae</taxon>
        <taxon>Phenylobacterium</taxon>
    </lineage>
</organism>
<dbReference type="Pfam" id="PF06429">
    <property type="entry name" value="Flg_bbr_C"/>
    <property type="match status" value="1"/>
</dbReference>
<gene>
    <name evidence="10" type="primary">flgK</name>
    <name evidence="10" type="ORF">ACFSC0_13350</name>
</gene>
<proteinExistence type="inferred from homology"/>
<keyword evidence="10" id="KW-0969">Cilium</keyword>
<dbReference type="InterPro" id="IPR019776">
    <property type="entry name" value="Flagellar_basal_body_rod_CS"/>
</dbReference>
<dbReference type="Pfam" id="PF00460">
    <property type="entry name" value="Flg_bb_rod"/>
    <property type="match status" value="1"/>
</dbReference>
<dbReference type="Pfam" id="PF22638">
    <property type="entry name" value="FlgK_D1"/>
    <property type="match status" value="1"/>
</dbReference>
<reference evidence="11" key="1">
    <citation type="journal article" date="2019" name="Int. J. Syst. Evol. Microbiol.">
        <title>The Global Catalogue of Microorganisms (GCM) 10K type strain sequencing project: providing services to taxonomists for standard genome sequencing and annotation.</title>
        <authorList>
            <consortium name="The Broad Institute Genomics Platform"/>
            <consortium name="The Broad Institute Genome Sequencing Center for Infectious Disease"/>
            <person name="Wu L."/>
            <person name="Ma J."/>
        </authorList>
    </citation>
    <scope>NUCLEOTIDE SEQUENCE [LARGE SCALE GENOMIC DNA]</scope>
    <source>
        <strain evidence="11">DFY28</strain>
    </source>
</reference>
<feature type="domain" description="Flagellar hook-associated protein FlgK helical" evidence="9">
    <location>
        <begin position="94"/>
        <end position="308"/>
    </location>
</feature>
<comment type="caution">
    <text evidence="10">The sequence shown here is derived from an EMBL/GenBank/DDBJ whole genome shotgun (WGS) entry which is preliminary data.</text>
</comment>
<evidence type="ECO:0000256" key="3">
    <source>
        <dbReference type="ARBA" id="ARBA00009677"/>
    </source>
</evidence>
<evidence type="ECO:0000313" key="11">
    <source>
        <dbReference type="Proteomes" id="UP001597237"/>
    </source>
</evidence>
<sequence>MSLHVALNTATSGLMAAQTGIRTVSDNIANVNTPGYVRKAMVQQSQVVSGAGMGVTVTGIKRVTDQYLQLASLNAGSDAAKWNVVSEYLDSAQSLFGDPSSPGYFFSRLDEVWNAFAQAADDPSSSLLRSQALTRVQEFLTEADRINSSLQNLTKTVDSRLVAGVDRANQLIGEIQKLNVDITRTKMAGGDASGSENIQATLVDELAGLMNVRVAKREMGGVVLRSAEGLLLAGDHSAKLVYERTDATRGYIAIQNPNNPAYTTPIEVTGGELRGLLDMRDDVLPDLTDQLGEFVNRAAEQINRVHNDSAAVPAPATLTGRNTGLMDIASAAAGFSGTSSLAIVDAAGVVQRRIDIDFTAGTMTVDGAPGPAFTPASFVTALNTALGADGTATYVNGALSISAANAGVGIAIDEGTSSKTGRGFSHYFGLNDLVRSGGLASWDTGLTGASNHGFTGAITFRVAEGDGRFIRDITVPAPAGATMNDLLTALNSPASGVGLYGQFSLDANGALTFGGGPPLNANISVIADTTQRGVDGPSMSELFGLGVLQRSTRAERFHVDTAIYNDPRKLGFAQLDLSVGAGLPALRPADNKGALALAEAGELTGRFGAAGDVPAANMTLTRYAMEFAGGIGRKAATAESSMSGAHAVKIEADARRQSVEGVNMDEELVMLTTYQQAFNASARMIQAAKDLFDVLLEFV</sequence>
<evidence type="ECO:0000259" key="7">
    <source>
        <dbReference type="Pfam" id="PF00460"/>
    </source>
</evidence>
<protein>
    <recommendedName>
        <fullName evidence="4">Flagellar hook-associated protein 1</fullName>
    </recommendedName>
</protein>